<dbReference type="HOGENOM" id="CLU_005679_2_5_6"/>
<dbReference type="PANTHER" id="PTHR23028:SF53">
    <property type="entry name" value="ACYL_TRANSF_3 DOMAIN-CONTAINING PROTEIN"/>
    <property type="match status" value="1"/>
</dbReference>
<dbReference type="PANTHER" id="PTHR23028">
    <property type="entry name" value="ACETYLTRANSFERASE"/>
    <property type="match status" value="1"/>
</dbReference>
<gene>
    <name evidence="3" type="ORF">F969_00384</name>
</gene>
<feature type="domain" description="Acyltransferase 3" evidence="2">
    <location>
        <begin position="7"/>
        <end position="334"/>
    </location>
</feature>
<feature type="transmembrane region" description="Helical" evidence="1">
    <location>
        <begin position="40"/>
        <end position="59"/>
    </location>
</feature>
<keyword evidence="4" id="KW-1185">Reference proteome</keyword>
<dbReference type="EMBL" id="APPE01000026">
    <property type="protein sequence ID" value="ENV00662.1"/>
    <property type="molecule type" value="Genomic_DNA"/>
</dbReference>
<reference evidence="3 4" key="1">
    <citation type="submission" date="2013-02" db="EMBL/GenBank/DDBJ databases">
        <title>The Genome Sequence of Acinetobacter sp. NIPH 899.</title>
        <authorList>
            <consortium name="The Broad Institute Genome Sequencing Platform"/>
            <consortium name="The Broad Institute Genome Sequencing Center for Infectious Disease"/>
            <person name="Cerqueira G."/>
            <person name="Feldgarden M."/>
            <person name="Courvalin P."/>
            <person name="Perichon B."/>
            <person name="Grillot-Courvalin C."/>
            <person name="Clermont D."/>
            <person name="Rocha E."/>
            <person name="Yoon E.-J."/>
            <person name="Nemec A."/>
            <person name="Walker B."/>
            <person name="Young S.K."/>
            <person name="Zeng Q."/>
            <person name="Gargeya S."/>
            <person name="Fitzgerald M."/>
            <person name="Haas B."/>
            <person name="Abouelleil A."/>
            <person name="Alvarado L."/>
            <person name="Arachchi H.M."/>
            <person name="Berlin A.M."/>
            <person name="Chapman S.B."/>
            <person name="Dewar J."/>
            <person name="Goldberg J."/>
            <person name="Griggs A."/>
            <person name="Gujja S."/>
            <person name="Hansen M."/>
            <person name="Howarth C."/>
            <person name="Imamovic A."/>
            <person name="Larimer J."/>
            <person name="McCowan C."/>
            <person name="Murphy C."/>
            <person name="Neiman D."/>
            <person name="Pearson M."/>
            <person name="Priest M."/>
            <person name="Roberts A."/>
            <person name="Saif S."/>
            <person name="Shea T."/>
            <person name="Sisk P."/>
            <person name="Sykes S."/>
            <person name="Wortman J."/>
            <person name="Nusbaum C."/>
            <person name="Birren B."/>
        </authorList>
    </citation>
    <scope>NUCLEOTIDE SEQUENCE [LARGE SCALE GENOMIC DNA]</scope>
    <source>
        <strain evidence="3 4">NIPH 899</strain>
    </source>
</reference>
<evidence type="ECO:0000259" key="2">
    <source>
        <dbReference type="Pfam" id="PF01757"/>
    </source>
</evidence>
<organism evidence="3 4">
    <name type="scientific">Acinetobacter variabilis</name>
    <dbReference type="NCBI Taxonomy" id="70346"/>
    <lineage>
        <taxon>Bacteria</taxon>
        <taxon>Pseudomonadati</taxon>
        <taxon>Pseudomonadota</taxon>
        <taxon>Gammaproteobacteria</taxon>
        <taxon>Moraxellales</taxon>
        <taxon>Moraxellaceae</taxon>
        <taxon>Acinetobacter</taxon>
    </lineage>
</organism>
<evidence type="ECO:0000313" key="4">
    <source>
        <dbReference type="Proteomes" id="UP000013070"/>
    </source>
</evidence>
<feature type="transmembrane region" description="Helical" evidence="1">
    <location>
        <begin position="80"/>
        <end position="98"/>
    </location>
</feature>
<evidence type="ECO:0000256" key="1">
    <source>
        <dbReference type="SAM" id="Phobius"/>
    </source>
</evidence>
<keyword evidence="1" id="KW-0472">Membrane</keyword>
<protein>
    <recommendedName>
        <fullName evidence="2">Acyltransferase 3 domain-containing protein</fullName>
    </recommendedName>
</protein>
<dbReference type="InterPro" id="IPR002656">
    <property type="entry name" value="Acyl_transf_3_dom"/>
</dbReference>
<feature type="transmembrane region" description="Helical" evidence="1">
    <location>
        <begin position="246"/>
        <end position="265"/>
    </location>
</feature>
<dbReference type="Pfam" id="PF01757">
    <property type="entry name" value="Acyl_transf_3"/>
    <property type="match status" value="1"/>
</dbReference>
<dbReference type="InterPro" id="IPR050879">
    <property type="entry name" value="Acyltransferase_3"/>
</dbReference>
<feature type="transmembrane region" description="Helical" evidence="1">
    <location>
        <begin position="277"/>
        <end position="294"/>
    </location>
</feature>
<dbReference type="AlphaFoldDB" id="N8VL97"/>
<accession>N8VL97</accession>
<evidence type="ECO:0000313" key="3">
    <source>
        <dbReference type="EMBL" id="ENV00662.1"/>
    </source>
</evidence>
<dbReference type="Proteomes" id="UP000013070">
    <property type="component" value="Unassembled WGS sequence"/>
</dbReference>
<comment type="caution">
    <text evidence="3">The sequence shown here is derived from an EMBL/GenBank/DDBJ whole genome shotgun (WGS) entry which is preliminary data.</text>
</comment>
<dbReference type="RefSeq" id="WP_004780459.1">
    <property type="nucleotide sequence ID" value="NZ_JBHJGJ010000019.1"/>
</dbReference>
<dbReference type="PATRIC" id="fig|1217710.3.peg.362"/>
<dbReference type="GO" id="GO:0009103">
    <property type="term" value="P:lipopolysaccharide biosynthetic process"/>
    <property type="evidence" value="ECO:0007669"/>
    <property type="project" value="TreeGrafter"/>
</dbReference>
<keyword evidence="1" id="KW-0812">Transmembrane</keyword>
<dbReference type="GO" id="GO:0016020">
    <property type="term" value="C:membrane"/>
    <property type="evidence" value="ECO:0007669"/>
    <property type="project" value="TreeGrafter"/>
</dbReference>
<feature type="transmembrane region" description="Helical" evidence="1">
    <location>
        <begin position="157"/>
        <end position="173"/>
    </location>
</feature>
<feature type="transmembrane region" description="Helical" evidence="1">
    <location>
        <begin position="179"/>
        <end position="203"/>
    </location>
</feature>
<name>N8VL97_9GAMM</name>
<feature type="transmembrane region" description="Helical" evidence="1">
    <location>
        <begin position="314"/>
        <end position="336"/>
    </location>
</feature>
<dbReference type="eggNOG" id="COG1835">
    <property type="taxonomic scope" value="Bacteria"/>
</dbReference>
<keyword evidence="1" id="KW-1133">Transmembrane helix</keyword>
<proteinExistence type="predicted"/>
<sequence>MIKPLTSLRMFFALFVFLSHLAFLKETDYANIFNSIFDEGFLGVSFFFILSGFILAYNYKEKFLIGNISKREFYISRLARIYPVHIATTALVFLLTFAQSGKGWEYLIQHVFLIQSFFTSEEIHFSLNSPSWSISDEMFFYLLFPFAFLISEKIRSYIFILYLIGILILNIQLDKNQDHYWLYISPYVRFSDFLLGIILFDIFEKVKVGYSKIKQPIVIFELGAILLFILFFIFHNKIDISYRYSIYYWVPMAAIILTFALSHVAQNKSIITQFLSNKYMVLAGEISFSFYLLHVMEIQILNYIRKIFSLNMDLMLFSFFIFIATLIASFLMYRFIEKPLNKKVKQFLLEPSFKSKGYELNK</sequence>
<feature type="transmembrane region" description="Helical" evidence="1">
    <location>
        <begin position="215"/>
        <end position="234"/>
    </location>
</feature>
<dbReference type="GO" id="GO:0016747">
    <property type="term" value="F:acyltransferase activity, transferring groups other than amino-acyl groups"/>
    <property type="evidence" value="ECO:0007669"/>
    <property type="project" value="InterPro"/>
</dbReference>